<feature type="transmembrane region" description="Helical" evidence="2">
    <location>
        <begin position="253"/>
        <end position="273"/>
    </location>
</feature>
<keyword evidence="2" id="KW-0472">Membrane</keyword>
<evidence type="ECO:0000256" key="2">
    <source>
        <dbReference type="SAM" id="Phobius"/>
    </source>
</evidence>
<feature type="region of interest" description="Disordered" evidence="1">
    <location>
        <begin position="279"/>
        <end position="315"/>
    </location>
</feature>
<comment type="caution">
    <text evidence="3">The sequence shown here is derived from an EMBL/GenBank/DDBJ whole genome shotgun (WGS) entry which is preliminary data.</text>
</comment>
<feature type="compositionally biased region" description="Polar residues" evidence="1">
    <location>
        <begin position="302"/>
        <end position="315"/>
    </location>
</feature>
<reference evidence="3" key="1">
    <citation type="submission" date="2020-08" db="EMBL/GenBank/DDBJ databases">
        <title>Genome public.</title>
        <authorList>
            <person name="Liu C."/>
            <person name="Sun Q."/>
        </authorList>
    </citation>
    <scope>NUCLEOTIDE SEQUENCE</scope>
    <source>
        <strain evidence="3">N12</strain>
    </source>
</reference>
<name>A0A926IQF7_9BACT</name>
<dbReference type="RefSeq" id="WP_262434882.1">
    <property type="nucleotide sequence ID" value="NZ_JACRTF010000001.1"/>
</dbReference>
<dbReference type="EMBL" id="JACRTF010000001">
    <property type="protein sequence ID" value="MBC8593776.1"/>
    <property type="molecule type" value="Genomic_DNA"/>
</dbReference>
<keyword evidence="2" id="KW-0812">Transmembrane</keyword>
<evidence type="ECO:0000313" key="3">
    <source>
        <dbReference type="EMBL" id="MBC8593776.1"/>
    </source>
</evidence>
<gene>
    <name evidence="3" type="ORF">H8744_11055</name>
</gene>
<proteinExistence type="predicted"/>
<dbReference type="Proteomes" id="UP000651085">
    <property type="component" value="Unassembled WGS sequence"/>
</dbReference>
<keyword evidence="4" id="KW-1185">Reference proteome</keyword>
<feature type="transmembrane region" description="Helical" evidence="2">
    <location>
        <begin position="32"/>
        <end position="52"/>
    </location>
</feature>
<feature type="transmembrane region" description="Helical" evidence="2">
    <location>
        <begin position="73"/>
        <end position="95"/>
    </location>
</feature>
<organism evidence="3 4">
    <name type="scientific">Jilunia laotingensis</name>
    <dbReference type="NCBI Taxonomy" id="2763675"/>
    <lineage>
        <taxon>Bacteria</taxon>
        <taxon>Pseudomonadati</taxon>
        <taxon>Bacteroidota</taxon>
        <taxon>Bacteroidia</taxon>
        <taxon>Bacteroidales</taxon>
        <taxon>Bacteroidaceae</taxon>
        <taxon>Jilunia</taxon>
    </lineage>
</organism>
<dbReference type="AlphaFoldDB" id="A0A926IQF7"/>
<keyword evidence="2" id="KW-1133">Transmembrane helix</keyword>
<evidence type="ECO:0000256" key="1">
    <source>
        <dbReference type="SAM" id="MobiDB-lite"/>
    </source>
</evidence>
<feature type="transmembrane region" description="Helical" evidence="2">
    <location>
        <begin position="7"/>
        <end position="26"/>
    </location>
</feature>
<evidence type="ECO:0000313" key="4">
    <source>
        <dbReference type="Proteomes" id="UP000651085"/>
    </source>
</evidence>
<sequence length="315" mass="35582">MKIFLNILWVVGLLVWSCCFAMGFNYGHGDSLLVSVILLFAILAIMGIDVFFLNKWTNPGSGYNRKNAKTKEIACLVTYAIMVLLTINGFAHFVAVQTEVKSEVRPKALNRIQELRRVFGDDNKGGSYQSYVVELAATYRNAMKKDYADEGTVNLAVSEFEDEMMGEGAYERLKNQSQKFLSDCEQSIQFWIPWTVTEYLTQLDKNTEDWKVELIRLSEKNEWVKATGESYDPHIDSTVNLANQVTNPSVSDYSFLAIIIIIILQIIVLFPYLRGKDWSQSGPQKYSGKDGGPVVYGRSRKSSATANQNNTPEEV</sequence>
<protein>
    <submittedName>
        <fullName evidence="3">Uncharacterized protein</fullName>
    </submittedName>
</protein>
<accession>A0A926IQF7</accession>